<dbReference type="AlphaFoldDB" id="A0A511ZFK7"/>
<reference evidence="2 3" key="1">
    <citation type="submission" date="2019-07" db="EMBL/GenBank/DDBJ databases">
        <title>Whole genome shotgun sequence of Oceanobacillus sojae NBRC 105379.</title>
        <authorList>
            <person name="Hosoyama A."/>
            <person name="Uohara A."/>
            <person name="Ohji S."/>
            <person name="Ichikawa N."/>
        </authorList>
    </citation>
    <scope>NUCLEOTIDE SEQUENCE [LARGE SCALE GENOMIC DNA]</scope>
    <source>
        <strain evidence="2 3">NBRC 105379</strain>
    </source>
</reference>
<dbReference type="SUPFAM" id="SSF109854">
    <property type="entry name" value="DinB/YfiT-like putative metalloenzymes"/>
    <property type="match status" value="1"/>
</dbReference>
<evidence type="ECO:0000259" key="1">
    <source>
        <dbReference type="Pfam" id="PF12867"/>
    </source>
</evidence>
<comment type="caution">
    <text evidence="2">The sequence shown here is derived from an EMBL/GenBank/DDBJ whole genome shotgun (WGS) entry which is preliminary data.</text>
</comment>
<feature type="domain" description="DinB-like" evidence="1">
    <location>
        <begin position="22"/>
        <end position="143"/>
    </location>
</feature>
<dbReference type="Proteomes" id="UP000321558">
    <property type="component" value="Unassembled WGS sequence"/>
</dbReference>
<gene>
    <name evidence="2" type="ORF">OSO01_09630</name>
</gene>
<organism evidence="2 3">
    <name type="scientific">Oceanobacillus sojae</name>
    <dbReference type="NCBI Taxonomy" id="582851"/>
    <lineage>
        <taxon>Bacteria</taxon>
        <taxon>Bacillati</taxon>
        <taxon>Bacillota</taxon>
        <taxon>Bacilli</taxon>
        <taxon>Bacillales</taxon>
        <taxon>Bacillaceae</taxon>
        <taxon>Oceanobacillus</taxon>
    </lineage>
</organism>
<dbReference type="OrthoDB" id="2964295at2"/>
<evidence type="ECO:0000313" key="3">
    <source>
        <dbReference type="Proteomes" id="UP000321558"/>
    </source>
</evidence>
<dbReference type="InterPro" id="IPR034660">
    <property type="entry name" value="DinB/YfiT-like"/>
</dbReference>
<dbReference type="Gene3D" id="1.20.120.450">
    <property type="entry name" value="dinb family like domain"/>
    <property type="match status" value="1"/>
</dbReference>
<dbReference type="Pfam" id="PF12867">
    <property type="entry name" value="DinB_2"/>
    <property type="match status" value="1"/>
</dbReference>
<dbReference type="RefSeq" id="WP_147209204.1">
    <property type="nucleotide sequence ID" value="NZ_BJYM01000003.1"/>
</dbReference>
<dbReference type="EMBL" id="BJYM01000003">
    <property type="protein sequence ID" value="GEN86224.1"/>
    <property type="molecule type" value="Genomic_DNA"/>
</dbReference>
<dbReference type="InterPro" id="IPR024775">
    <property type="entry name" value="DinB-like"/>
</dbReference>
<accession>A0A511ZFK7</accession>
<keyword evidence="3" id="KW-1185">Reference proteome</keyword>
<name>A0A511ZFK7_9BACI</name>
<sequence length="150" mass="17584">MSKVFTEYRKTIDEVSKLKEADEQILITPVKENAWSIREIIGHMYYWDDYNLQNMVSQMHHRANLPAFPDHDAQNEKAIQSLEGQSVYQIVDLFIKRREEFLDAVKKVDKQDRFTIGTGKRAFSAESFVKIFVKHDAHHLKQIENFLAVG</sequence>
<proteinExistence type="predicted"/>
<evidence type="ECO:0000313" key="2">
    <source>
        <dbReference type="EMBL" id="GEN86224.1"/>
    </source>
</evidence>
<protein>
    <recommendedName>
        <fullName evidence="1">DinB-like domain-containing protein</fullName>
    </recommendedName>
</protein>
<dbReference type="STRING" id="582851.GCA_900162665_04231"/>